<feature type="transmembrane region" description="Helical" evidence="1">
    <location>
        <begin position="27"/>
        <end position="45"/>
    </location>
</feature>
<keyword evidence="1" id="KW-0472">Membrane</keyword>
<keyword evidence="1" id="KW-0812">Transmembrane</keyword>
<protein>
    <submittedName>
        <fullName evidence="2">Uncharacterized protein</fullName>
    </submittedName>
</protein>
<name>A0ABP6VG62_9ACTN</name>
<comment type="caution">
    <text evidence="2">The sequence shown here is derived from an EMBL/GenBank/DDBJ whole genome shotgun (WGS) entry which is preliminary data.</text>
</comment>
<reference evidence="3" key="1">
    <citation type="journal article" date="2019" name="Int. J. Syst. Evol. Microbiol.">
        <title>The Global Catalogue of Microorganisms (GCM) 10K type strain sequencing project: providing services to taxonomists for standard genome sequencing and annotation.</title>
        <authorList>
            <consortium name="The Broad Institute Genomics Platform"/>
            <consortium name="The Broad Institute Genome Sequencing Center for Infectious Disease"/>
            <person name="Wu L."/>
            <person name="Ma J."/>
        </authorList>
    </citation>
    <scope>NUCLEOTIDE SEQUENCE [LARGE SCALE GENOMIC DNA]</scope>
    <source>
        <strain evidence="3">JCM 17460</strain>
    </source>
</reference>
<evidence type="ECO:0000256" key="1">
    <source>
        <dbReference type="SAM" id="Phobius"/>
    </source>
</evidence>
<evidence type="ECO:0000313" key="3">
    <source>
        <dbReference type="Proteomes" id="UP001500301"/>
    </source>
</evidence>
<dbReference type="Proteomes" id="UP001500301">
    <property type="component" value="Unassembled WGS sequence"/>
</dbReference>
<dbReference type="EMBL" id="BAABBB010000009">
    <property type="protein sequence ID" value="GAA3533429.1"/>
    <property type="molecule type" value="Genomic_DNA"/>
</dbReference>
<proteinExistence type="predicted"/>
<accession>A0ABP6VG62</accession>
<sequence>MRILIALACLVLGAVVGLATVVLHGYGWGLGLGIAATAATLVALPGGWWRRWAFSLGWTAVLGVASVQRSEGDYLIASDASGYLLLATGAVVLGSGFVGLLPRRTPGNADG</sequence>
<keyword evidence="3" id="KW-1185">Reference proteome</keyword>
<evidence type="ECO:0000313" key="2">
    <source>
        <dbReference type="EMBL" id="GAA3533429.1"/>
    </source>
</evidence>
<organism evidence="2 3">
    <name type="scientific">Nocardioides daeguensis</name>
    <dbReference type="NCBI Taxonomy" id="908359"/>
    <lineage>
        <taxon>Bacteria</taxon>
        <taxon>Bacillati</taxon>
        <taxon>Actinomycetota</taxon>
        <taxon>Actinomycetes</taxon>
        <taxon>Propionibacteriales</taxon>
        <taxon>Nocardioidaceae</taxon>
        <taxon>Nocardioides</taxon>
    </lineage>
</organism>
<gene>
    <name evidence="2" type="ORF">GCM10022263_22240</name>
</gene>
<feature type="transmembrane region" description="Helical" evidence="1">
    <location>
        <begin position="80"/>
        <end position="101"/>
    </location>
</feature>
<keyword evidence="1" id="KW-1133">Transmembrane helix</keyword>
<dbReference type="RefSeq" id="WP_218236255.1">
    <property type="nucleotide sequence ID" value="NZ_BAABBB010000009.1"/>
</dbReference>